<feature type="transmembrane region" description="Helical" evidence="12">
    <location>
        <begin position="6"/>
        <end position="27"/>
    </location>
</feature>
<keyword evidence="7" id="KW-0915">Sodium</keyword>
<gene>
    <name evidence="13" type="ORF">BJG266_LOCUS13353</name>
    <name evidence="16" type="ORF">BJG266_LOCUS32245</name>
    <name evidence="14" type="ORF">QVE165_LOCUS25272</name>
    <name evidence="15" type="ORF">QVE165_LOCUS25299</name>
</gene>
<evidence type="ECO:0000256" key="3">
    <source>
        <dbReference type="ARBA" id="ARBA00022448"/>
    </source>
</evidence>
<dbReference type="InterPro" id="IPR001734">
    <property type="entry name" value="Na/solute_symporter"/>
</dbReference>
<comment type="subcellular location">
    <subcellularLocation>
        <location evidence="1">Cell membrane</location>
        <topology evidence="1">Multi-pass membrane protein</topology>
    </subcellularLocation>
</comment>
<dbReference type="EMBL" id="CAJNOI010000053">
    <property type="protein sequence ID" value="CAF0953560.1"/>
    <property type="molecule type" value="Genomic_DNA"/>
</dbReference>
<dbReference type="OrthoDB" id="10021772at2759"/>
<feature type="transmembrane region" description="Helical" evidence="12">
    <location>
        <begin position="47"/>
        <end position="65"/>
    </location>
</feature>
<evidence type="ECO:0000313" key="16">
    <source>
        <dbReference type="EMBL" id="CAF1300261.1"/>
    </source>
</evidence>
<dbReference type="Gene3D" id="1.20.1730.10">
    <property type="entry name" value="Sodium/glucose cotransporter"/>
    <property type="match status" value="1"/>
</dbReference>
<keyword evidence="3" id="KW-0813">Transport</keyword>
<feature type="transmembrane region" description="Helical" evidence="12">
    <location>
        <begin position="231"/>
        <end position="253"/>
    </location>
</feature>
<evidence type="ECO:0000256" key="1">
    <source>
        <dbReference type="ARBA" id="ARBA00004651"/>
    </source>
</evidence>
<feature type="transmembrane region" description="Helical" evidence="12">
    <location>
        <begin position="71"/>
        <end position="97"/>
    </location>
</feature>
<dbReference type="InterPro" id="IPR038377">
    <property type="entry name" value="Na/Glc_symporter_sf"/>
</dbReference>
<dbReference type="PANTHER" id="PTHR42985:SF40">
    <property type="entry name" value="LD47995P-RELATED"/>
    <property type="match status" value="1"/>
</dbReference>
<evidence type="ECO:0000256" key="11">
    <source>
        <dbReference type="RuleBase" id="RU362091"/>
    </source>
</evidence>
<keyword evidence="5 12" id="KW-0812">Transmembrane</keyword>
<reference evidence="16" key="1">
    <citation type="submission" date="2021-02" db="EMBL/GenBank/DDBJ databases">
        <authorList>
            <person name="Nowell W R."/>
        </authorList>
    </citation>
    <scope>NUCLEOTIDE SEQUENCE</scope>
</reference>
<evidence type="ECO:0000313" key="15">
    <source>
        <dbReference type="EMBL" id="CAF1191872.1"/>
    </source>
</evidence>
<keyword evidence="6 12" id="KW-1133">Transmembrane helix</keyword>
<dbReference type="NCBIfam" id="TIGR00813">
    <property type="entry name" value="sss"/>
    <property type="match status" value="1"/>
</dbReference>
<accession>A0A815DNQ3</accession>
<evidence type="ECO:0000256" key="10">
    <source>
        <dbReference type="ARBA" id="ARBA00023201"/>
    </source>
</evidence>
<dbReference type="GO" id="GO:0006814">
    <property type="term" value="P:sodium ion transport"/>
    <property type="evidence" value="ECO:0007669"/>
    <property type="project" value="UniProtKB-KW"/>
</dbReference>
<keyword evidence="17" id="KW-1185">Reference proteome</keyword>
<dbReference type="EMBL" id="CAJNOM010000182">
    <property type="protein sequence ID" value="CAF1191872.1"/>
    <property type="molecule type" value="Genomic_DNA"/>
</dbReference>
<evidence type="ECO:0000256" key="12">
    <source>
        <dbReference type="SAM" id="Phobius"/>
    </source>
</evidence>
<evidence type="ECO:0000256" key="5">
    <source>
        <dbReference type="ARBA" id="ARBA00022692"/>
    </source>
</evidence>
<organism evidence="16 18">
    <name type="scientific">Adineta steineri</name>
    <dbReference type="NCBI Taxonomy" id="433720"/>
    <lineage>
        <taxon>Eukaryota</taxon>
        <taxon>Metazoa</taxon>
        <taxon>Spiralia</taxon>
        <taxon>Gnathifera</taxon>
        <taxon>Rotifera</taxon>
        <taxon>Eurotatoria</taxon>
        <taxon>Bdelloidea</taxon>
        <taxon>Adinetida</taxon>
        <taxon>Adinetidae</taxon>
        <taxon>Adineta</taxon>
    </lineage>
</organism>
<feature type="transmembrane region" description="Helical" evidence="12">
    <location>
        <begin position="153"/>
        <end position="172"/>
    </location>
</feature>
<evidence type="ECO:0000313" key="18">
    <source>
        <dbReference type="Proteomes" id="UP000663877"/>
    </source>
</evidence>
<dbReference type="Proteomes" id="UP000663832">
    <property type="component" value="Unassembled WGS sequence"/>
</dbReference>
<evidence type="ECO:0000256" key="9">
    <source>
        <dbReference type="ARBA" id="ARBA00023136"/>
    </source>
</evidence>
<dbReference type="InterPro" id="IPR051163">
    <property type="entry name" value="Sodium:Solute_Symporter_SSF"/>
</dbReference>
<dbReference type="PANTHER" id="PTHR42985">
    <property type="entry name" value="SODIUM-COUPLED MONOCARBOXYLATE TRANSPORTER"/>
    <property type="match status" value="1"/>
</dbReference>
<dbReference type="GO" id="GO:0005886">
    <property type="term" value="C:plasma membrane"/>
    <property type="evidence" value="ECO:0007669"/>
    <property type="project" value="UniProtKB-SubCell"/>
</dbReference>
<keyword evidence="9 12" id="KW-0472">Membrane</keyword>
<evidence type="ECO:0000256" key="2">
    <source>
        <dbReference type="ARBA" id="ARBA00006434"/>
    </source>
</evidence>
<feature type="transmembrane region" description="Helical" evidence="12">
    <location>
        <begin position="118"/>
        <end position="141"/>
    </location>
</feature>
<name>A0A815DNQ3_9BILA</name>
<dbReference type="EMBL" id="CAJNOM010000182">
    <property type="protein sequence ID" value="CAF1191400.1"/>
    <property type="molecule type" value="Genomic_DNA"/>
</dbReference>
<dbReference type="Proteomes" id="UP000663877">
    <property type="component" value="Unassembled WGS sequence"/>
</dbReference>
<keyword evidence="4" id="KW-1003">Cell membrane</keyword>
<dbReference type="PROSITE" id="PS50283">
    <property type="entry name" value="NA_SOLUT_SYMP_3"/>
    <property type="match status" value="1"/>
</dbReference>
<evidence type="ECO:0000256" key="6">
    <source>
        <dbReference type="ARBA" id="ARBA00022989"/>
    </source>
</evidence>
<feature type="transmembrane region" description="Helical" evidence="12">
    <location>
        <begin position="379"/>
        <end position="399"/>
    </location>
</feature>
<dbReference type="Pfam" id="PF00474">
    <property type="entry name" value="SSF"/>
    <property type="match status" value="1"/>
</dbReference>
<evidence type="ECO:0000313" key="13">
    <source>
        <dbReference type="EMBL" id="CAF0953560.1"/>
    </source>
</evidence>
<dbReference type="AlphaFoldDB" id="A0A815DNQ3"/>
<keyword evidence="8" id="KW-0406">Ion transport</keyword>
<feature type="transmembrane region" description="Helical" evidence="12">
    <location>
        <begin position="184"/>
        <end position="211"/>
    </location>
</feature>
<evidence type="ECO:0000256" key="8">
    <source>
        <dbReference type="ARBA" id="ARBA00023065"/>
    </source>
</evidence>
<comment type="caution">
    <text evidence="16">The sequence shown here is derived from an EMBL/GenBank/DDBJ whole genome shotgun (WGS) entry which is preliminary data.</text>
</comment>
<protein>
    <submittedName>
        <fullName evidence="16">Uncharacterized protein</fullName>
    </submittedName>
</protein>
<evidence type="ECO:0000256" key="7">
    <source>
        <dbReference type="ARBA" id="ARBA00023053"/>
    </source>
</evidence>
<comment type="similarity">
    <text evidence="2 11">Belongs to the sodium:solute symporter (SSF) (TC 2.A.21) family.</text>
</comment>
<proteinExistence type="inferred from homology"/>
<dbReference type="EMBL" id="CAJNOI010000527">
    <property type="protein sequence ID" value="CAF1300261.1"/>
    <property type="molecule type" value="Genomic_DNA"/>
</dbReference>
<feature type="transmembrane region" description="Helical" evidence="12">
    <location>
        <begin position="506"/>
        <end position="527"/>
    </location>
</feature>
<evidence type="ECO:0000256" key="4">
    <source>
        <dbReference type="ARBA" id="ARBA00022475"/>
    </source>
</evidence>
<sequence>MYLGLIDYIVLILLLVLSCGTGIYQGYSRSKQISSKQFLIADGRMKIIPTAMSLLATLKSAASLLGMPVEFYYYGTMLIYCIFPWFIGTYLTVNFFIPKYHYIGSASIYAYLEQRFSLTIRILVTCSFVLVTILSMAVILYGPSLALSQVTGLNIWIAVGLCGIICTIYTSIGGMKAVIWTDVIQASIMFIGLILSIIIGVIDAGGIFKVYESLKAGNRLQFSVVDFDPSIRYTMWSIFIGVIFSSTAQYACIQTQAQRYMCVKDTKSAQKVAWTNYVMLVFMHILCLCVGCLLYNKYSQCDPLQAKIISRSDQMYPLFVIETLGRIPGFTGVFIACMLSATLSTFSSGVNSMATVILEDIYKPLTKKHSMSNEEQVTFSKILSVCIGCLSVIMSFLVSFMKSNIITLIIQIFGVFAAPILGIYFLGLFSSRVKSRSVFVAFFLCLIFQLFMLFGSIFTTKPANKQGGRLPISIAGCLISTNVTTKTITTYAKSNFLVSLFSISPLWFIFIGTMTTIILGMIFSFILDSKDTKIIDPLLLVSTNDIFPCLSSKKKMTKQSIEKQDDNKIEEEIML</sequence>
<keyword evidence="10" id="KW-0739">Sodium transport</keyword>
<evidence type="ECO:0000313" key="14">
    <source>
        <dbReference type="EMBL" id="CAF1191400.1"/>
    </source>
</evidence>
<feature type="transmembrane region" description="Helical" evidence="12">
    <location>
        <begin position="333"/>
        <end position="358"/>
    </location>
</feature>
<evidence type="ECO:0000313" key="17">
    <source>
        <dbReference type="Proteomes" id="UP000663832"/>
    </source>
</evidence>
<feature type="transmembrane region" description="Helical" evidence="12">
    <location>
        <begin position="405"/>
        <end position="426"/>
    </location>
</feature>
<feature type="transmembrane region" description="Helical" evidence="12">
    <location>
        <begin position="438"/>
        <end position="458"/>
    </location>
</feature>
<feature type="transmembrane region" description="Helical" evidence="12">
    <location>
        <begin position="274"/>
        <end position="296"/>
    </location>
</feature>
<dbReference type="GO" id="GO:0015293">
    <property type="term" value="F:symporter activity"/>
    <property type="evidence" value="ECO:0007669"/>
    <property type="project" value="TreeGrafter"/>
</dbReference>